<organism evidence="2 3">
    <name type="scientific">Paraphaeosphaeria minitans</name>
    <dbReference type="NCBI Taxonomy" id="565426"/>
    <lineage>
        <taxon>Eukaryota</taxon>
        <taxon>Fungi</taxon>
        <taxon>Dikarya</taxon>
        <taxon>Ascomycota</taxon>
        <taxon>Pezizomycotina</taxon>
        <taxon>Dothideomycetes</taxon>
        <taxon>Pleosporomycetidae</taxon>
        <taxon>Pleosporales</taxon>
        <taxon>Massarineae</taxon>
        <taxon>Didymosphaeriaceae</taxon>
        <taxon>Paraphaeosphaeria</taxon>
    </lineage>
</organism>
<dbReference type="EMBL" id="WJXW01000015">
    <property type="protein sequence ID" value="KAF9729870.1"/>
    <property type="molecule type" value="Genomic_DNA"/>
</dbReference>
<feature type="region of interest" description="Disordered" evidence="1">
    <location>
        <begin position="449"/>
        <end position="469"/>
    </location>
</feature>
<evidence type="ECO:0000313" key="3">
    <source>
        <dbReference type="Proteomes" id="UP000756921"/>
    </source>
</evidence>
<evidence type="ECO:0000256" key="1">
    <source>
        <dbReference type="SAM" id="MobiDB-lite"/>
    </source>
</evidence>
<accession>A0A9P6G7H9</accession>
<comment type="caution">
    <text evidence="2">The sequence shown here is derived from an EMBL/GenBank/DDBJ whole genome shotgun (WGS) entry which is preliminary data.</text>
</comment>
<protein>
    <submittedName>
        <fullName evidence="2">Uncharacterized protein</fullName>
    </submittedName>
</protein>
<gene>
    <name evidence="2" type="ORF">PMIN01_11803</name>
</gene>
<dbReference type="Pfam" id="PF12520">
    <property type="entry name" value="DUF3723"/>
    <property type="match status" value="1"/>
</dbReference>
<name>A0A9P6G7H9_9PLEO</name>
<dbReference type="AlphaFoldDB" id="A0A9P6G7H9"/>
<dbReference type="OrthoDB" id="4227485at2759"/>
<keyword evidence="3" id="KW-1185">Reference proteome</keyword>
<dbReference type="Proteomes" id="UP000756921">
    <property type="component" value="Unassembled WGS sequence"/>
</dbReference>
<proteinExistence type="predicted"/>
<reference evidence="2" key="1">
    <citation type="journal article" date="2020" name="Mol. Plant Microbe Interact.">
        <title>Genome Sequence of the Biocontrol Agent Coniothyrium minitans strain Conio (IMI 134523).</title>
        <authorList>
            <person name="Patel D."/>
            <person name="Shittu T.A."/>
            <person name="Baroncelli R."/>
            <person name="Muthumeenakshi S."/>
            <person name="Osborne T.H."/>
            <person name="Janganan T.K."/>
            <person name="Sreenivasaprasad S."/>
        </authorList>
    </citation>
    <scope>NUCLEOTIDE SEQUENCE</scope>
    <source>
        <strain evidence="2">Conio</strain>
    </source>
</reference>
<evidence type="ECO:0000313" key="2">
    <source>
        <dbReference type="EMBL" id="KAF9729870.1"/>
    </source>
</evidence>
<dbReference type="InterPro" id="IPR022198">
    <property type="entry name" value="DUF3723"/>
</dbReference>
<sequence>MAAAGWASGGQSTSTVQVPYRLRHRHGTDPRIETPSSTLLHLRRYYKEHNAVSDGEKYLRIRFFEREKNQEKERMWRGFLGKNKAKYLNRILRNPWLCEALTDLEPFRSLWADFQLGSFPHILSWRCSQIQYYLFQMQKMWHEMTEGNGAACDESTIAKLQGLAPRWSVRDRSVIEDLFSTNKVFVRVRDPDLRTRILARVLAVEGIILSFQTFFKHARKIGPVMIRLRDLFPASELFPPRAPSDLLPRSLPSVRDVLLQKCYKPSRKNRCLLQYSEFDERYIDLRNSALYSYWQLCLYLLRQPSLEYPPCVVQLGHLARRLGFETDEILKLSQQDADTSAIRSHLHQEKPKALFWAAPDKLEEEVLSRRKGQDIFEPRQPPAAPPMTTGDIARDGQLHECAGLFLPTIWSALGQEANYTLTSYGTLILILASFFGGFRPWLEYGERADERPEAEEFSPSSSVYSLRDEDMHQPSTADSITFWRLPESRNMAPLARYRCNTTLQGIKAVVDKISLEGIAPSFAFVHTDGRLKLCPPLQILNRRKQSKRPNDVYYLFADENRQTWVLKKLSAYD</sequence>